<feature type="domain" description="Plastocyanin-like" evidence="8">
    <location>
        <begin position="65"/>
        <end position="171"/>
    </location>
</feature>
<reference evidence="9 10" key="1">
    <citation type="submission" date="2017-04" db="EMBL/GenBank/DDBJ databases">
        <title>The new phylogeny of genus Mycobacterium.</title>
        <authorList>
            <person name="Tortoli E."/>
            <person name="Trovato A."/>
            <person name="Cirillo D.M."/>
        </authorList>
    </citation>
    <scope>NUCLEOTIDE SEQUENCE [LARGE SCALE GENOMIC DNA]</scope>
    <source>
        <strain evidence="9 10">DSM 45247</strain>
    </source>
</reference>
<keyword evidence="5" id="KW-0732">Signal</keyword>
<comment type="caution">
    <text evidence="9">The sequence shown here is derived from an EMBL/GenBank/DDBJ whole genome shotgun (WGS) entry which is preliminary data.</text>
</comment>
<dbReference type="SUPFAM" id="SSF49503">
    <property type="entry name" value="Cupredoxins"/>
    <property type="match status" value="3"/>
</dbReference>
<evidence type="ECO:0000313" key="10">
    <source>
        <dbReference type="Proteomes" id="UP000242320"/>
    </source>
</evidence>
<evidence type="ECO:0000256" key="5">
    <source>
        <dbReference type="SAM" id="SignalP"/>
    </source>
</evidence>
<dbReference type="PANTHER" id="PTHR11709">
    <property type="entry name" value="MULTI-COPPER OXIDASE"/>
    <property type="match status" value="1"/>
</dbReference>
<keyword evidence="10" id="KW-1185">Reference proteome</keyword>
<evidence type="ECO:0000259" key="8">
    <source>
        <dbReference type="Pfam" id="PF07732"/>
    </source>
</evidence>
<dbReference type="InterPro" id="IPR045087">
    <property type="entry name" value="Cu-oxidase_fam"/>
</dbReference>
<evidence type="ECO:0000256" key="1">
    <source>
        <dbReference type="ARBA" id="ARBA00022723"/>
    </source>
</evidence>
<dbReference type="OrthoDB" id="345021at2"/>
<keyword evidence="1" id="KW-0479">Metal-binding</keyword>
<feature type="signal peptide" evidence="5">
    <location>
        <begin position="1"/>
        <end position="27"/>
    </location>
</feature>
<dbReference type="PROSITE" id="PS51257">
    <property type="entry name" value="PROKAR_LIPOPROTEIN"/>
    <property type="match status" value="1"/>
</dbReference>
<dbReference type="InterPro" id="IPR001117">
    <property type="entry name" value="Cu-oxidase_2nd"/>
</dbReference>
<sequence length="497" mass="53570">MTMALNRRQFGKWAGAALTAAVGSAGAGAGAACSHPSPGGPPGGKADYTLRIGSGKVELAPDRIVSTLTYNGQFPGPLLRFKEGRRTWIDVFNDTDSPEQLHWHGQHVGVDVDGAAEEGTPDIPAHGMRRISFVPGPAGLRFYHTHVVPRADLSRGQYSGLVGPVYIEPAQDAGAYDQEIFLTLKEFEPAFSRGGDMASDFLAGGQDQDLKERGEAAMAASLGRGESPGNEVGYGAFAINGRMLGHGDPIRVQAGQRVLFHVLNGSATETRSLALPGHTFTIVALDGNPVPTRAVVPVLWLGAGERISAKVSMANPDVWVLGDLSDDDRGHGMGVVVEYAGRGGDPQWATPPPFTWDYGLFGTPQRADSQPPDRTIDMLIEKRNAADSGFNVWTINGAPFAMDTNKPVLDIERGRRYRLRFRNASDDLHPMHLHRHTFEITRFAGTPTAGVRKDVAMLGGYQSMEIDFVADQSGLSLLHCHQQIHMDYGLMLLLNCS</sequence>
<dbReference type="InterPro" id="IPR002355">
    <property type="entry name" value="Cu_oxidase_Cu_BS"/>
</dbReference>
<dbReference type="InterPro" id="IPR006311">
    <property type="entry name" value="TAT_signal"/>
</dbReference>
<feature type="domain" description="Plastocyanin-like" evidence="6">
    <location>
        <begin position="236"/>
        <end position="319"/>
    </location>
</feature>
<protein>
    <submittedName>
        <fullName evidence="9">Copper oxidase</fullName>
    </submittedName>
</protein>
<dbReference type="EMBL" id="NCXM01000002">
    <property type="protein sequence ID" value="OSC32162.1"/>
    <property type="molecule type" value="Genomic_DNA"/>
</dbReference>
<keyword evidence="3" id="KW-0186">Copper</keyword>
<dbReference type="PANTHER" id="PTHR11709:SF394">
    <property type="entry name" value="FI03373P-RELATED"/>
    <property type="match status" value="1"/>
</dbReference>
<keyword evidence="2" id="KW-0560">Oxidoreductase</keyword>
<feature type="region of interest" description="Disordered" evidence="4">
    <location>
        <begin position="27"/>
        <end position="46"/>
    </location>
</feature>
<dbReference type="Proteomes" id="UP000242320">
    <property type="component" value="Unassembled WGS sequence"/>
</dbReference>
<dbReference type="AlphaFoldDB" id="A0A1X2LDT1"/>
<feature type="domain" description="Plastocyanin-like" evidence="7">
    <location>
        <begin position="389"/>
        <end position="492"/>
    </location>
</feature>
<dbReference type="Pfam" id="PF00394">
    <property type="entry name" value="Cu-oxidase"/>
    <property type="match status" value="1"/>
</dbReference>
<feature type="compositionally biased region" description="Low complexity" evidence="4">
    <location>
        <begin position="27"/>
        <end position="37"/>
    </location>
</feature>
<evidence type="ECO:0000256" key="3">
    <source>
        <dbReference type="ARBA" id="ARBA00023008"/>
    </source>
</evidence>
<accession>A0A1X2LDT1</accession>
<evidence type="ECO:0000259" key="7">
    <source>
        <dbReference type="Pfam" id="PF07731"/>
    </source>
</evidence>
<evidence type="ECO:0000259" key="6">
    <source>
        <dbReference type="Pfam" id="PF00394"/>
    </source>
</evidence>
<dbReference type="InterPro" id="IPR008972">
    <property type="entry name" value="Cupredoxin"/>
</dbReference>
<organism evidence="9 10">
    <name type="scientific">Mycolicibacterium vulneris</name>
    <dbReference type="NCBI Taxonomy" id="547163"/>
    <lineage>
        <taxon>Bacteria</taxon>
        <taxon>Bacillati</taxon>
        <taxon>Actinomycetota</taxon>
        <taxon>Actinomycetes</taxon>
        <taxon>Mycobacteriales</taxon>
        <taxon>Mycobacteriaceae</taxon>
        <taxon>Mycolicibacterium</taxon>
    </lineage>
</organism>
<dbReference type="Gene3D" id="2.60.40.420">
    <property type="entry name" value="Cupredoxins - blue copper proteins"/>
    <property type="match status" value="2"/>
</dbReference>
<gene>
    <name evidence="9" type="ORF">B8W69_03315</name>
</gene>
<evidence type="ECO:0000256" key="4">
    <source>
        <dbReference type="SAM" id="MobiDB-lite"/>
    </source>
</evidence>
<dbReference type="InterPro" id="IPR011706">
    <property type="entry name" value="Cu-oxidase_C"/>
</dbReference>
<dbReference type="GO" id="GO:0005507">
    <property type="term" value="F:copper ion binding"/>
    <property type="evidence" value="ECO:0007669"/>
    <property type="project" value="InterPro"/>
</dbReference>
<dbReference type="PROSITE" id="PS51318">
    <property type="entry name" value="TAT"/>
    <property type="match status" value="1"/>
</dbReference>
<feature type="chain" id="PRO_5038752183" evidence="5">
    <location>
        <begin position="28"/>
        <end position="497"/>
    </location>
</feature>
<evidence type="ECO:0000313" key="9">
    <source>
        <dbReference type="EMBL" id="OSC32162.1"/>
    </source>
</evidence>
<proteinExistence type="predicted"/>
<name>A0A1X2LDT1_9MYCO</name>
<dbReference type="PROSITE" id="PS00080">
    <property type="entry name" value="MULTICOPPER_OXIDASE2"/>
    <property type="match status" value="1"/>
</dbReference>
<dbReference type="Pfam" id="PF07732">
    <property type="entry name" value="Cu-oxidase_3"/>
    <property type="match status" value="1"/>
</dbReference>
<dbReference type="Pfam" id="PF07731">
    <property type="entry name" value="Cu-oxidase_2"/>
    <property type="match status" value="1"/>
</dbReference>
<evidence type="ECO:0000256" key="2">
    <source>
        <dbReference type="ARBA" id="ARBA00023002"/>
    </source>
</evidence>
<dbReference type="InterPro" id="IPR011707">
    <property type="entry name" value="Cu-oxidase-like_N"/>
</dbReference>
<dbReference type="GO" id="GO:0016491">
    <property type="term" value="F:oxidoreductase activity"/>
    <property type="evidence" value="ECO:0007669"/>
    <property type="project" value="UniProtKB-KW"/>
</dbReference>